<dbReference type="PROSITE" id="PS51819">
    <property type="entry name" value="VOC"/>
    <property type="match status" value="1"/>
</dbReference>
<dbReference type="Pfam" id="PF00903">
    <property type="entry name" value="Glyoxalase"/>
    <property type="match status" value="1"/>
</dbReference>
<organism evidence="2 3">
    <name type="scientific">Roseiterribacter gracilis</name>
    <dbReference type="NCBI Taxonomy" id="2812848"/>
    <lineage>
        <taxon>Bacteria</taxon>
        <taxon>Pseudomonadati</taxon>
        <taxon>Pseudomonadota</taxon>
        <taxon>Alphaproteobacteria</taxon>
        <taxon>Rhodospirillales</taxon>
        <taxon>Roseiterribacteraceae</taxon>
        <taxon>Roseiterribacter</taxon>
    </lineage>
</organism>
<protein>
    <recommendedName>
        <fullName evidence="1">VOC domain-containing protein</fullName>
    </recommendedName>
</protein>
<dbReference type="AlphaFoldDB" id="A0A8S8XDL3"/>
<dbReference type="InterPro" id="IPR004360">
    <property type="entry name" value="Glyas_Fos-R_dOase_dom"/>
</dbReference>
<dbReference type="Gene3D" id="3.30.720.110">
    <property type="match status" value="1"/>
</dbReference>
<dbReference type="InterPro" id="IPR029068">
    <property type="entry name" value="Glyas_Bleomycin-R_OHBP_Dase"/>
</dbReference>
<name>A0A8S8XDL3_9PROT</name>
<gene>
    <name evidence="2" type="ORF">TMPK1_21380</name>
</gene>
<reference evidence="2" key="1">
    <citation type="submission" date="2021-02" db="EMBL/GenBank/DDBJ databases">
        <title>Genome sequence of Rhodospirillales sp. strain TMPK1 isolated from soil.</title>
        <authorList>
            <person name="Nakai R."/>
            <person name="Kusada H."/>
            <person name="Tamaki H."/>
        </authorList>
    </citation>
    <scope>NUCLEOTIDE SEQUENCE</scope>
    <source>
        <strain evidence="2">TMPK1</strain>
    </source>
</reference>
<dbReference type="Gene3D" id="3.30.720.120">
    <property type="match status" value="1"/>
</dbReference>
<dbReference type="RefSeq" id="WP_420243020.1">
    <property type="nucleotide sequence ID" value="NZ_BOPV01000001.1"/>
</dbReference>
<dbReference type="InterPro" id="IPR037523">
    <property type="entry name" value="VOC_core"/>
</dbReference>
<proteinExistence type="predicted"/>
<feature type="domain" description="VOC" evidence="1">
    <location>
        <begin position="1"/>
        <end position="124"/>
    </location>
</feature>
<accession>A0A8S8XDL3</accession>
<evidence type="ECO:0000313" key="2">
    <source>
        <dbReference type="EMBL" id="GIL39901.1"/>
    </source>
</evidence>
<dbReference type="SUPFAM" id="SSF54593">
    <property type="entry name" value="Glyoxalase/Bleomycin resistance protein/Dihydroxybiphenyl dioxygenase"/>
    <property type="match status" value="1"/>
</dbReference>
<comment type="caution">
    <text evidence="2">The sequence shown here is derived from an EMBL/GenBank/DDBJ whole genome shotgun (WGS) entry which is preliminary data.</text>
</comment>
<dbReference type="PANTHER" id="PTHR34109:SF1">
    <property type="entry name" value="VOC DOMAIN-CONTAINING PROTEIN"/>
    <property type="match status" value="1"/>
</dbReference>
<sequence>MLIPGLQYRDAPGAIEFITKAFGLTRGMVVPGPDNTVAHAQLWHDGACLMLGSRRSDHCAQLDPKRAGGVTHAVYMVVADIDAHYARAVAAGAIAVAPPKDTDYGSRDYSAHDPEGYLWHFGTYRPDPKEIKA</sequence>
<evidence type="ECO:0000259" key="1">
    <source>
        <dbReference type="PROSITE" id="PS51819"/>
    </source>
</evidence>
<dbReference type="EMBL" id="BOPV01000001">
    <property type="protein sequence ID" value="GIL39901.1"/>
    <property type="molecule type" value="Genomic_DNA"/>
</dbReference>
<keyword evidence="3" id="KW-1185">Reference proteome</keyword>
<dbReference type="Proteomes" id="UP000681075">
    <property type="component" value="Unassembled WGS sequence"/>
</dbReference>
<dbReference type="PANTHER" id="PTHR34109">
    <property type="entry name" value="BNAUNNG04460D PROTEIN-RELATED"/>
    <property type="match status" value="1"/>
</dbReference>
<evidence type="ECO:0000313" key="3">
    <source>
        <dbReference type="Proteomes" id="UP000681075"/>
    </source>
</evidence>